<dbReference type="PANTHER" id="PTHR40078:SF1">
    <property type="entry name" value="INTEGRAL MEMBRANE PROTEIN"/>
    <property type="match status" value="1"/>
</dbReference>
<dbReference type="PANTHER" id="PTHR40078">
    <property type="entry name" value="INTEGRAL MEMBRANE PROTEIN-RELATED"/>
    <property type="match status" value="1"/>
</dbReference>
<dbReference type="RefSeq" id="WP_120193467.1">
    <property type="nucleotide sequence ID" value="NZ_RAPK01000009.1"/>
</dbReference>
<dbReference type="Pfam" id="PF19700">
    <property type="entry name" value="DUF6198"/>
    <property type="match status" value="1"/>
</dbReference>
<dbReference type="EMBL" id="RAPK01000009">
    <property type="protein sequence ID" value="RKD73088.1"/>
    <property type="molecule type" value="Genomic_DNA"/>
</dbReference>
<evidence type="ECO:0000313" key="2">
    <source>
        <dbReference type="EMBL" id="RKD73088.1"/>
    </source>
</evidence>
<proteinExistence type="predicted"/>
<feature type="transmembrane region" description="Helical" evidence="1">
    <location>
        <begin position="163"/>
        <end position="191"/>
    </location>
</feature>
<protein>
    <recommendedName>
        <fullName evidence="4">Membrane protein YczE</fullName>
    </recommendedName>
</protein>
<comment type="caution">
    <text evidence="2">The sequence shown here is derived from an EMBL/GenBank/DDBJ whole genome shotgun (WGS) entry which is preliminary data.</text>
</comment>
<keyword evidence="1" id="KW-1133">Transmembrane helix</keyword>
<organism evidence="2 3">
    <name type="scientific">Sinobaca qinghaiensis</name>
    <dbReference type="NCBI Taxonomy" id="342944"/>
    <lineage>
        <taxon>Bacteria</taxon>
        <taxon>Bacillati</taxon>
        <taxon>Bacillota</taxon>
        <taxon>Bacilli</taxon>
        <taxon>Bacillales</taxon>
        <taxon>Sporolactobacillaceae</taxon>
        <taxon>Sinobaca</taxon>
    </lineage>
</organism>
<feature type="transmembrane region" description="Helical" evidence="1">
    <location>
        <begin position="12"/>
        <end position="33"/>
    </location>
</feature>
<name>A0A419V3L3_9BACL</name>
<feature type="transmembrane region" description="Helical" evidence="1">
    <location>
        <begin position="53"/>
        <end position="75"/>
    </location>
</feature>
<evidence type="ECO:0000313" key="3">
    <source>
        <dbReference type="Proteomes" id="UP000285120"/>
    </source>
</evidence>
<keyword evidence="1" id="KW-0472">Membrane</keyword>
<dbReference type="AlphaFoldDB" id="A0A419V3L3"/>
<dbReference type="InterPro" id="IPR038750">
    <property type="entry name" value="YczE/YyaS-like"/>
</dbReference>
<dbReference type="Proteomes" id="UP000285120">
    <property type="component" value="Unassembled WGS sequence"/>
</dbReference>
<keyword evidence="1" id="KW-0812">Transmembrane</keyword>
<keyword evidence="3" id="KW-1185">Reference proteome</keyword>
<evidence type="ECO:0000256" key="1">
    <source>
        <dbReference type="SAM" id="Phobius"/>
    </source>
</evidence>
<reference evidence="2 3" key="1">
    <citation type="submission" date="2018-09" db="EMBL/GenBank/DDBJ databases">
        <title>Genomic Encyclopedia of Archaeal and Bacterial Type Strains, Phase II (KMG-II): from individual species to whole genera.</title>
        <authorList>
            <person name="Goeker M."/>
        </authorList>
    </citation>
    <scope>NUCLEOTIDE SEQUENCE [LARGE SCALE GENOMIC DNA]</scope>
    <source>
        <strain evidence="2 3">DSM 17008</strain>
    </source>
</reference>
<sequence>MVKLYTKREHLFMRWLIFMIGLVIVSFGIALMIRADLGSAPWDVLHIGLRDQLGLTVGTWSIIIGIIVIVMTSLLQKETPQAGGIVNMLLIGVFIDIFLLLIETPSLLAVQIIMLLAGIIIIGYGIGLYIAPEVGAGPRDSLMIALHERTGWKISRVRIMMETVVLAVGWALGGPVFVGTILFCLGIGQVVGFAMPQTSKLVHYLIERGGRHENFNKRTLRPYHNDGISKKTR</sequence>
<feature type="transmembrane region" description="Helical" evidence="1">
    <location>
        <begin position="82"/>
        <end position="102"/>
    </location>
</feature>
<gene>
    <name evidence="2" type="ORF">ATL39_2291</name>
</gene>
<accession>A0A419V3L3</accession>
<feature type="transmembrane region" description="Helical" evidence="1">
    <location>
        <begin position="108"/>
        <end position="131"/>
    </location>
</feature>
<evidence type="ECO:0008006" key="4">
    <source>
        <dbReference type="Google" id="ProtNLM"/>
    </source>
</evidence>
<dbReference type="OrthoDB" id="154912at2"/>